<accession>A0ACB5SRZ1</accession>
<organism evidence="1 2">
    <name type="scientific">Ambrosiozyma monospora</name>
    <name type="common">Yeast</name>
    <name type="synonym">Endomycopsis monosporus</name>
    <dbReference type="NCBI Taxonomy" id="43982"/>
    <lineage>
        <taxon>Eukaryota</taxon>
        <taxon>Fungi</taxon>
        <taxon>Dikarya</taxon>
        <taxon>Ascomycota</taxon>
        <taxon>Saccharomycotina</taxon>
        <taxon>Pichiomycetes</taxon>
        <taxon>Pichiales</taxon>
        <taxon>Pichiaceae</taxon>
        <taxon>Ambrosiozyma</taxon>
    </lineage>
</organism>
<evidence type="ECO:0000313" key="2">
    <source>
        <dbReference type="Proteomes" id="UP001165064"/>
    </source>
</evidence>
<reference evidence="1" key="1">
    <citation type="submission" date="2023-04" db="EMBL/GenBank/DDBJ databases">
        <title>Ambrosiozyma monospora NBRC 10751.</title>
        <authorList>
            <person name="Ichikawa N."/>
            <person name="Sato H."/>
            <person name="Tonouchi N."/>
        </authorList>
    </citation>
    <scope>NUCLEOTIDE SEQUENCE</scope>
    <source>
        <strain evidence="1">NBRC 10751</strain>
    </source>
</reference>
<evidence type="ECO:0000313" key="1">
    <source>
        <dbReference type="EMBL" id="GME70614.1"/>
    </source>
</evidence>
<protein>
    <submittedName>
        <fullName evidence="1">Unnamed protein product</fullName>
    </submittedName>
</protein>
<proteinExistence type="predicted"/>
<keyword evidence="2" id="KW-1185">Reference proteome</keyword>
<sequence length="654" mass="73804">MTSTINQHKLEHWLGNPRNKAFWNESLVHIRPSPNGGLGVFAARDIEIDPNHHDKEDLNEDPDEGLLLRIDKSCILSPQTTFISNLLYDAQIDGMYALVLAFLYEKSLGPKSPWFDYISTIQFTDPETGKLSLPCCLWDQKLQDKLAGTEAELMGVCDTEELEEHFTISLQFAKDNANVVAIPPELDLSLKDKNGVSAKESNEKKYHQFAAITMALASRAFTIDAFHQLALIPGADLFNHDSYGEEDVHFEALGDVCPFCGKLDECGHGEFGAPDSEDELMDIDEDDDGEEAQGNEDSANDESNGVKQDSDDDEEEEDDDDEEIEEIDEITEEYVKKVESELEAERLAELKSDDEMEEGSDDVEAGDSNEKGDDDDADDEDYDSDDDLPEEELMLDPDTCCDIVLQVSVKEGQEIYNTYGDLSNPMLLARYGFAVHNNPHDYVTLGKQILRYKKAHPEIEERLQWWTDSGHSIFCEFVKSLIKQQQPQHVQGAGCGDGCCGEDACCQDEYSEHSEHDEHGCCDDDECQDECCNNDEMSWLLSARIEHPGAPSHFVYALTKLVTLSEDDFKTIVEDTSESHIKKYLVKSTKNADKVLLQWCQERYDDYMYLKDLNSKQIEELSVKTSETSTDRVIDILIQNEKAILEKCISSIEV</sequence>
<name>A0ACB5SRZ1_AMBMO</name>
<dbReference type="Proteomes" id="UP001165064">
    <property type="component" value="Unassembled WGS sequence"/>
</dbReference>
<gene>
    <name evidence="1" type="ORF">Amon02_000026200</name>
</gene>
<comment type="caution">
    <text evidence="1">The sequence shown here is derived from an EMBL/GenBank/DDBJ whole genome shotgun (WGS) entry which is preliminary data.</text>
</comment>
<dbReference type="EMBL" id="BSXS01000067">
    <property type="protein sequence ID" value="GME70614.1"/>
    <property type="molecule type" value="Genomic_DNA"/>
</dbReference>